<feature type="region of interest" description="Disordered" evidence="4">
    <location>
        <begin position="33"/>
        <end position="91"/>
    </location>
</feature>
<gene>
    <name evidence="7" type="ORF">V1264_006078</name>
</gene>
<feature type="domain" description="RING-type" evidence="6">
    <location>
        <begin position="95"/>
        <end position="135"/>
    </location>
</feature>
<reference evidence="7 8" key="1">
    <citation type="submission" date="2024-02" db="EMBL/GenBank/DDBJ databases">
        <title>Chromosome-scale genome assembly of the rough periwinkle Littorina saxatilis.</title>
        <authorList>
            <person name="De Jode A."/>
            <person name="Faria R."/>
            <person name="Formenti G."/>
            <person name="Sims Y."/>
            <person name="Smith T.P."/>
            <person name="Tracey A."/>
            <person name="Wood J.M.D."/>
            <person name="Zagrodzka Z.B."/>
            <person name="Johannesson K."/>
            <person name="Butlin R.K."/>
            <person name="Leder E.H."/>
        </authorList>
    </citation>
    <scope>NUCLEOTIDE SEQUENCE [LARGE SCALE GENOMIC DNA]</scope>
    <source>
        <strain evidence="7">Snail1</strain>
        <tissue evidence="7">Muscle</tissue>
    </source>
</reference>
<dbReference type="SMART" id="SM00184">
    <property type="entry name" value="RING"/>
    <property type="match status" value="1"/>
</dbReference>
<dbReference type="SUPFAM" id="SSF57850">
    <property type="entry name" value="RING/U-box"/>
    <property type="match status" value="1"/>
</dbReference>
<keyword evidence="1 3" id="KW-0479">Metal-binding</keyword>
<keyword evidence="5" id="KW-1133">Transmembrane helix</keyword>
<evidence type="ECO:0000259" key="6">
    <source>
        <dbReference type="PROSITE" id="PS50089"/>
    </source>
</evidence>
<dbReference type="EMBL" id="JBAMIC010000018">
    <property type="protein sequence ID" value="KAK7094527.1"/>
    <property type="molecule type" value="Genomic_DNA"/>
</dbReference>
<dbReference type="AlphaFoldDB" id="A0AAN9AWW3"/>
<evidence type="ECO:0000256" key="4">
    <source>
        <dbReference type="SAM" id="MobiDB-lite"/>
    </source>
</evidence>
<keyword evidence="5" id="KW-0812">Transmembrane</keyword>
<dbReference type="InterPro" id="IPR001841">
    <property type="entry name" value="Znf_RING"/>
</dbReference>
<evidence type="ECO:0000313" key="7">
    <source>
        <dbReference type="EMBL" id="KAK7094527.1"/>
    </source>
</evidence>
<proteinExistence type="predicted"/>
<organism evidence="7 8">
    <name type="scientific">Littorina saxatilis</name>
    <dbReference type="NCBI Taxonomy" id="31220"/>
    <lineage>
        <taxon>Eukaryota</taxon>
        <taxon>Metazoa</taxon>
        <taxon>Spiralia</taxon>
        <taxon>Lophotrochozoa</taxon>
        <taxon>Mollusca</taxon>
        <taxon>Gastropoda</taxon>
        <taxon>Caenogastropoda</taxon>
        <taxon>Littorinimorpha</taxon>
        <taxon>Littorinoidea</taxon>
        <taxon>Littorinidae</taxon>
        <taxon>Littorina</taxon>
    </lineage>
</organism>
<evidence type="ECO:0000256" key="2">
    <source>
        <dbReference type="ARBA" id="ARBA00022833"/>
    </source>
</evidence>
<dbReference type="Proteomes" id="UP001374579">
    <property type="component" value="Unassembled WGS sequence"/>
</dbReference>
<accession>A0AAN9AWW3</accession>
<evidence type="ECO:0000256" key="3">
    <source>
        <dbReference type="PROSITE-ProRule" id="PRU00175"/>
    </source>
</evidence>
<keyword evidence="1 3" id="KW-0863">Zinc-finger</keyword>
<keyword evidence="5" id="KW-0472">Membrane</keyword>
<name>A0AAN9AWW3_9CAEN</name>
<keyword evidence="2" id="KW-0862">Zinc</keyword>
<dbReference type="InterPro" id="IPR013083">
    <property type="entry name" value="Znf_RING/FYVE/PHD"/>
</dbReference>
<evidence type="ECO:0000256" key="5">
    <source>
        <dbReference type="SAM" id="Phobius"/>
    </source>
</evidence>
<evidence type="ECO:0000256" key="1">
    <source>
        <dbReference type="ARBA" id="ARBA00022771"/>
    </source>
</evidence>
<sequence>MLNSVLIVGVPMVALIAAAFYIYRRTQTEMGTHGPGGGAYNREPWGMAAANNRQSATNPRRRNTRTRKEANDSNNSQRSRPYESPDSSYPDEDQCEICFEDVAKVQLYPCKHSDICETCVNKLLISNKRECPFCRARIDGYVEIQTGTMFG</sequence>
<evidence type="ECO:0000313" key="8">
    <source>
        <dbReference type="Proteomes" id="UP001374579"/>
    </source>
</evidence>
<feature type="transmembrane region" description="Helical" evidence="5">
    <location>
        <begin position="6"/>
        <end position="23"/>
    </location>
</feature>
<dbReference type="Pfam" id="PF13920">
    <property type="entry name" value="zf-C3HC4_3"/>
    <property type="match status" value="1"/>
</dbReference>
<comment type="caution">
    <text evidence="7">The sequence shown here is derived from an EMBL/GenBank/DDBJ whole genome shotgun (WGS) entry which is preliminary data.</text>
</comment>
<protein>
    <recommendedName>
        <fullName evidence="6">RING-type domain-containing protein</fullName>
    </recommendedName>
</protein>
<dbReference type="GO" id="GO:0008270">
    <property type="term" value="F:zinc ion binding"/>
    <property type="evidence" value="ECO:0007669"/>
    <property type="project" value="UniProtKB-KW"/>
</dbReference>
<dbReference type="PROSITE" id="PS50089">
    <property type="entry name" value="ZF_RING_2"/>
    <property type="match status" value="1"/>
</dbReference>
<keyword evidence="8" id="KW-1185">Reference proteome</keyword>
<dbReference type="Gene3D" id="3.30.40.10">
    <property type="entry name" value="Zinc/RING finger domain, C3HC4 (zinc finger)"/>
    <property type="match status" value="1"/>
</dbReference>